<dbReference type="PANTHER" id="PTHR11403">
    <property type="entry name" value="CYTOCHROME C OXIDASE SUBUNIT III"/>
    <property type="match status" value="1"/>
</dbReference>
<evidence type="ECO:0000256" key="7">
    <source>
        <dbReference type="ARBA" id="ARBA00022989"/>
    </source>
</evidence>
<dbReference type="InterPro" id="IPR024791">
    <property type="entry name" value="Cyt_c/ubiquinol_Oxase_su3"/>
</dbReference>
<evidence type="ECO:0000256" key="9">
    <source>
        <dbReference type="ARBA" id="ARBA00025694"/>
    </source>
</evidence>
<feature type="region of interest" description="Disordered" evidence="15">
    <location>
        <begin position="1"/>
        <end position="23"/>
    </location>
</feature>
<comment type="function">
    <text evidence="9">Cytochrome bo(3) ubiquinol terminal oxidase is the component of the aerobic respiratory chain of E.coli that predominates when cells are grown at high aeration. Has proton pump activity across the membrane in addition to electron transfer, pumping 2 protons/electron.</text>
</comment>
<evidence type="ECO:0000256" key="12">
    <source>
        <dbReference type="ARBA" id="ARBA00032189"/>
    </source>
</evidence>
<evidence type="ECO:0000256" key="11">
    <source>
        <dbReference type="ARBA" id="ARBA00031884"/>
    </source>
</evidence>
<feature type="transmembrane region" description="Helical" evidence="16">
    <location>
        <begin position="106"/>
        <end position="125"/>
    </location>
</feature>
<comment type="subunit">
    <text evidence="3">Heterooctamer of two A chains, two B chains, two C chains and two D chains.</text>
</comment>
<evidence type="ECO:0000256" key="16">
    <source>
        <dbReference type="SAM" id="Phobius"/>
    </source>
</evidence>
<organism evidence="18 19">
    <name type="scientific">Thioclava dalianensis</name>
    <dbReference type="NCBI Taxonomy" id="1185766"/>
    <lineage>
        <taxon>Bacteria</taxon>
        <taxon>Pseudomonadati</taxon>
        <taxon>Pseudomonadota</taxon>
        <taxon>Alphaproteobacteria</taxon>
        <taxon>Rhodobacterales</taxon>
        <taxon>Paracoccaceae</taxon>
        <taxon>Thioclava</taxon>
    </lineage>
</organism>
<evidence type="ECO:0000256" key="8">
    <source>
        <dbReference type="ARBA" id="ARBA00023136"/>
    </source>
</evidence>
<evidence type="ECO:0000256" key="6">
    <source>
        <dbReference type="ARBA" id="ARBA00022692"/>
    </source>
</evidence>
<evidence type="ECO:0000256" key="15">
    <source>
        <dbReference type="SAM" id="MobiDB-lite"/>
    </source>
</evidence>
<evidence type="ECO:0000259" key="17">
    <source>
        <dbReference type="PROSITE" id="PS50253"/>
    </source>
</evidence>
<dbReference type="GO" id="GO:0005886">
    <property type="term" value="C:plasma membrane"/>
    <property type="evidence" value="ECO:0007669"/>
    <property type="project" value="UniProtKB-SubCell"/>
</dbReference>
<evidence type="ECO:0000256" key="4">
    <source>
        <dbReference type="ARBA" id="ARBA00014687"/>
    </source>
</evidence>
<evidence type="ECO:0000256" key="5">
    <source>
        <dbReference type="ARBA" id="ARBA00022475"/>
    </source>
</evidence>
<dbReference type="FunFam" id="1.20.120.80:FF:000001">
    <property type="entry name" value="Cytochrome (Ubi)quinol oxidase subunit III"/>
    <property type="match status" value="1"/>
</dbReference>
<feature type="transmembrane region" description="Helical" evidence="16">
    <location>
        <begin position="72"/>
        <end position="94"/>
    </location>
</feature>
<feature type="transmembrane region" description="Helical" evidence="16">
    <location>
        <begin position="145"/>
        <end position="169"/>
    </location>
</feature>
<keyword evidence="19" id="KW-1185">Reference proteome</keyword>
<comment type="similarity">
    <text evidence="2 14">Belongs to the cytochrome c oxidase subunit 3 family.</text>
</comment>
<evidence type="ECO:0000256" key="1">
    <source>
        <dbReference type="ARBA" id="ARBA00004651"/>
    </source>
</evidence>
<evidence type="ECO:0000256" key="2">
    <source>
        <dbReference type="ARBA" id="ARBA00010581"/>
    </source>
</evidence>
<name>A0A074U5L7_9RHOB</name>
<evidence type="ECO:0000256" key="14">
    <source>
        <dbReference type="RuleBase" id="RU003376"/>
    </source>
</evidence>
<gene>
    <name evidence="18" type="ORF">DL1_20810</name>
</gene>
<dbReference type="GO" id="GO:0004129">
    <property type="term" value="F:cytochrome-c oxidase activity"/>
    <property type="evidence" value="ECO:0007669"/>
    <property type="project" value="InterPro"/>
</dbReference>
<keyword evidence="7 16" id="KW-1133">Transmembrane helix</keyword>
<evidence type="ECO:0000256" key="13">
    <source>
        <dbReference type="ARBA" id="ARBA00032717"/>
    </source>
</evidence>
<keyword evidence="6 14" id="KW-0812">Transmembrane</keyword>
<dbReference type="AlphaFoldDB" id="A0A074U5L7"/>
<dbReference type="GO" id="GO:0019646">
    <property type="term" value="P:aerobic electron transport chain"/>
    <property type="evidence" value="ECO:0007669"/>
    <property type="project" value="InterPro"/>
</dbReference>
<dbReference type="eggNOG" id="COG1845">
    <property type="taxonomic scope" value="Bacteria"/>
</dbReference>
<dbReference type="Proteomes" id="UP000027725">
    <property type="component" value="Unassembled WGS sequence"/>
</dbReference>
<dbReference type="PANTHER" id="PTHR11403:SF2">
    <property type="entry name" value="CYTOCHROME BO(3) UBIQUINOL OXIDASE SUBUNIT 3"/>
    <property type="match status" value="1"/>
</dbReference>
<feature type="transmembrane region" description="Helical" evidence="16">
    <location>
        <begin position="30"/>
        <end position="52"/>
    </location>
</feature>
<evidence type="ECO:0000313" key="18">
    <source>
        <dbReference type="EMBL" id="KEP69932.1"/>
    </source>
</evidence>
<dbReference type="Gene3D" id="1.20.120.80">
    <property type="entry name" value="Cytochrome c oxidase, subunit III, four-helix bundle"/>
    <property type="match status" value="1"/>
</dbReference>
<proteinExistence type="inferred from homology"/>
<reference evidence="18 19" key="1">
    <citation type="submission" date="2014-03" db="EMBL/GenBank/DDBJ databases">
        <title>The draft genome sequence of Thioclava dalianensis DLFJ1-1.</title>
        <authorList>
            <person name="Lai Q."/>
            <person name="Shao Z."/>
        </authorList>
    </citation>
    <scope>NUCLEOTIDE SEQUENCE [LARGE SCALE GENOMIC DNA]</scope>
    <source>
        <strain evidence="18 19">DLFJ1-1</strain>
    </source>
</reference>
<evidence type="ECO:0000313" key="19">
    <source>
        <dbReference type="Proteomes" id="UP000027725"/>
    </source>
</evidence>
<dbReference type="RefSeq" id="WP_074854893.1">
    <property type="nucleotide sequence ID" value="NZ_FOVB01000002.1"/>
</dbReference>
<keyword evidence="8 16" id="KW-0472">Membrane</keyword>
<comment type="subcellular location">
    <subcellularLocation>
        <location evidence="1 14">Cell membrane</location>
        <topology evidence="1 14">Multi-pass membrane protein</topology>
    </subcellularLocation>
</comment>
<evidence type="ECO:0000256" key="3">
    <source>
        <dbReference type="ARBA" id="ARBA00011700"/>
    </source>
</evidence>
<dbReference type="PROSITE" id="PS50253">
    <property type="entry name" value="COX3"/>
    <property type="match status" value="1"/>
</dbReference>
<accession>A0A074U5L7</accession>
<comment type="caution">
    <text evidence="18">The sequence shown here is derived from an EMBL/GenBank/DDBJ whole genome shotgun (WGS) entry which is preliminary data.</text>
</comment>
<evidence type="ECO:0000256" key="10">
    <source>
        <dbReference type="ARBA" id="ARBA00030072"/>
    </source>
</evidence>
<dbReference type="Pfam" id="PF00510">
    <property type="entry name" value="COX3"/>
    <property type="match status" value="1"/>
</dbReference>
<dbReference type="EMBL" id="JHEH01000009">
    <property type="protein sequence ID" value="KEP69932.1"/>
    <property type="molecule type" value="Genomic_DNA"/>
</dbReference>
<feature type="transmembrane region" description="Helical" evidence="16">
    <location>
        <begin position="189"/>
        <end position="207"/>
    </location>
</feature>
<keyword evidence="5" id="KW-1003">Cell membrane</keyword>
<dbReference type="InterPro" id="IPR013833">
    <property type="entry name" value="Cyt_c_oxidase_su3_a-hlx"/>
</dbReference>
<dbReference type="SUPFAM" id="SSF81452">
    <property type="entry name" value="Cytochrome c oxidase subunit III-like"/>
    <property type="match status" value="1"/>
</dbReference>
<protein>
    <recommendedName>
        <fullName evidence="4">Cytochrome bo(3) ubiquinol oxidase subunit 3</fullName>
    </recommendedName>
    <alternativeName>
        <fullName evidence="12">Cytochrome o ubiquinol oxidase subunit 3</fullName>
    </alternativeName>
    <alternativeName>
        <fullName evidence="10">Oxidase bo(3) subunit 3</fullName>
    </alternativeName>
    <alternativeName>
        <fullName evidence="13">Ubiquinol oxidase polypeptide III</fullName>
    </alternativeName>
    <alternativeName>
        <fullName evidence="11">Ubiquinol oxidase subunit 3</fullName>
    </alternativeName>
</protein>
<dbReference type="InterPro" id="IPR035973">
    <property type="entry name" value="Cyt_c_oxidase_su3-like_sf"/>
</dbReference>
<sequence length="212" mass="23354">MSATATNLGAAAPSDHGAGSSHGHDKTGTVIFGFWIFLMSDLIAFSLFLATYADAEWHGIANGPSPHELFSLGLPTIETMSLLISTFTFGICTLGMKYGASMERTIKWLVITLIFGAIFLGIELYEFHEFWSEGNTPQVSGFLTAYYSLVGLHGLHVTSGIIWGILLIVQMKTMGYSDLVKSRLMRLGLFWHMLDIVWIALFTKIYLMGVLS</sequence>
<dbReference type="InterPro" id="IPR000298">
    <property type="entry name" value="Cyt_c_oxidase-like_su3"/>
</dbReference>
<dbReference type="OrthoDB" id="9810850at2"/>
<dbReference type="STRING" id="1185766.SAMN05216224_102809"/>
<feature type="domain" description="Heme-copper oxidase subunit III family profile" evidence="17">
    <location>
        <begin position="1"/>
        <end position="210"/>
    </location>
</feature>